<gene>
    <name evidence="1" type="ORF">UFOVP233_85</name>
</gene>
<name>A0A6J7WRC8_9CAUD</name>
<dbReference type="EMBL" id="LR798285">
    <property type="protein sequence ID" value="CAB5220466.1"/>
    <property type="molecule type" value="Genomic_DNA"/>
</dbReference>
<reference evidence="1" key="1">
    <citation type="submission" date="2020-05" db="EMBL/GenBank/DDBJ databases">
        <authorList>
            <person name="Chiriac C."/>
            <person name="Salcher M."/>
            <person name="Ghai R."/>
            <person name="Kavagutti S V."/>
        </authorList>
    </citation>
    <scope>NUCLEOTIDE SEQUENCE</scope>
</reference>
<organism evidence="1">
    <name type="scientific">uncultured Caudovirales phage</name>
    <dbReference type="NCBI Taxonomy" id="2100421"/>
    <lineage>
        <taxon>Viruses</taxon>
        <taxon>Duplodnaviria</taxon>
        <taxon>Heunggongvirae</taxon>
        <taxon>Uroviricota</taxon>
        <taxon>Caudoviricetes</taxon>
        <taxon>Peduoviridae</taxon>
        <taxon>Maltschvirus</taxon>
        <taxon>Maltschvirus maltsch</taxon>
    </lineage>
</organism>
<proteinExistence type="predicted"/>
<protein>
    <submittedName>
        <fullName evidence="1">Uncharacterized protein</fullName>
    </submittedName>
</protein>
<sequence length="64" mass="7397">MTCPPCNHNCNEGKNCKWDEPPMLYGKQVIDGYLRGGPLTSKSRWWNTWSNKMAQMLIELGPRL</sequence>
<evidence type="ECO:0000313" key="1">
    <source>
        <dbReference type="EMBL" id="CAB5220466.1"/>
    </source>
</evidence>
<accession>A0A6J7WRC8</accession>